<comment type="subcellular location">
    <subcellularLocation>
        <location evidence="1">Cell outer membrane</location>
    </subcellularLocation>
</comment>
<dbReference type="InterPro" id="IPR006665">
    <property type="entry name" value="OmpA-like"/>
</dbReference>
<proteinExistence type="predicted"/>
<dbReference type="Proteomes" id="UP001138997">
    <property type="component" value="Unassembled WGS sequence"/>
</dbReference>
<dbReference type="PROSITE" id="PS51123">
    <property type="entry name" value="OMPA_2"/>
    <property type="match status" value="1"/>
</dbReference>
<evidence type="ECO:0000256" key="3">
    <source>
        <dbReference type="ARBA" id="ARBA00023237"/>
    </source>
</evidence>
<dbReference type="PANTHER" id="PTHR30329">
    <property type="entry name" value="STATOR ELEMENT OF FLAGELLAR MOTOR COMPLEX"/>
    <property type="match status" value="1"/>
</dbReference>
<keyword evidence="3" id="KW-0998">Cell outer membrane</keyword>
<evidence type="ECO:0000313" key="7">
    <source>
        <dbReference type="Proteomes" id="UP001138997"/>
    </source>
</evidence>
<dbReference type="InterPro" id="IPR036737">
    <property type="entry name" value="OmpA-like_sf"/>
</dbReference>
<dbReference type="InterPro" id="IPR050330">
    <property type="entry name" value="Bact_OuterMem_StrucFunc"/>
</dbReference>
<dbReference type="EMBL" id="JAJOMB010000009">
    <property type="protein sequence ID" value="MCD5312960.1"/>
    <property type="molecule type" value="Genomic_DNA"/>
</dbReference>
<sequence length="196" mass="20667">MALAALALLAWVVVNVIVPVQQTSSAVTGSSAGSSVADQLGASLPSVTDAPRAGGDGSSSGALIVSKQKPHVVPTVQPGREYTFLSDLLFRSGSFEVSPKSGNRLDALAGHIREIGVQGSIQVNGYTDSVGSRAENLKLSKRRAMAVAQALSDRLDQVDVRLEVQGFGERSPRRPNVTDAGRRENRRVTVVLPEPR</sequence>
<dbReference type="PANTHER" id="PTHR30329:SF21">
    <property type="entry name" value="LIPOPROTEIN YIAD-RELATED"/>
    <property type="match status" value="1"/>
</dbReference>
<evidence type="ECO:0000256" key="4">
    <source>
        <dbReference type="PROSITE-ProRule" id="PRU00473"/>
    </source>
</evidence>
<comment type="caution">
    <text evidence="6">The sequence shown here is derived from an EMBL/GenBank/DDBJ whole genome shotgun (WGS) entry which is preliminary data.</text>
</comment>
<accession>A0A9X1NFK7</accession>
<evidence type="ECO:0000256" key="1">
    <source>
        <dbReference type="ARBA" id="ARBA00004442"/>
    </source>
</evidence>
<reference evidence="6" key="1">
    <citation type="submission" date="2021-11" db="EMBL/GenBank/DDBJ databases">
        <title>Streptomyces corallinus and Kineosporia corallina sp. nov., two new coral-derived marine actinobacteria.</title>
        <authorList>
            <person name="Buangrab K."/>
            <person name="Sutthacheep M."/>
            <person name="Yeemin T."/>
            <person name="Harunari E."/>
            <person name="Igarashi Y."/>
            <person name="Sripreechasak P."/>
            <person name="Kanchanasin P."/>
            <person name="Tanasupawat S."/>
            <person name="Phongsopitanun W."/>
        </authorList>
    </citation>
    <scope>NUCLEOTIDE SEQUENCE</scope>
    <source>
        <strain evidence="6">JCM 31032</strain>
    </source>
</reference>
<dbReference type="PRINTS" id="PR01023">
    <property type="entry name" value="NAFLGMOTY"/>
</dbReference>
<protein>
    <submittedName>
        <fullName evidence="6">OmpA family protein</fullName>
    </submittedName>
</protein>
<dbReference type="InterPro" id="IPR006664">
    <property type="entry name" value="OMP_bac"/>
</dbReference>
<dbReference type="CDD" id="cd07185">
    <property type="entry name" value="OmpA_C-like"/>
    <property type="match status" value="1"/>
</dbReference>
<evidence type="ECO:0000256" key="2">
    <source>
        <dbReference type="ARBA" id="ARBA00023136"/>
    </source>
</evidence>
<organism evidence="6 7">
    <name type="scientific">Kineosporia babensis</name>
    <dbReference type="NCBI Taxonomy" id="499548"/>
    <lineage>
        <taxon>Bacteria</taxon>
        <taxon>Bacillati</taxon>
        <taxon>Actinomycetota</taxon>
        <taxon>Actinomycetes</taxon>
        <taxon>Kineosporiales</taxon>
        <taxon>Kineosporiaceae</taxon>
        <taxon>Kineosporia</taxon>
    </lineage>
</organism>
<dbReference type="AlphaFoldDB" id="A0A9X1NFK7"/>
<dbReference type="GO" id="GO:0009279">
    <property type="term" value="C:cell outer membrane"/>
    <property type="evidence" value="ECO:0007669"/>
    <property type="project" value="UniProtKB-SubCell"/>
</dbReference>
<dbReference type="Gene3D" id="3.30.1330.60">
    <property type="entry name" value="OmpA-like domain"/>
    <property type="match status" value="1"/>
</dbReference>
<keyword evidence="7" id="KW-1185">Reference proteome</keyword>
<dbReference type="Pfam" id="PF00691">
    <property type="entry name" value="OmpA"/>
    <property type="match status" value="1"/>
</dbReference>
<keyword evidence="2 4" id="KW-0472">Membrane</keyword>
<feature type="domain" description="OmpA-like" evidence="5">
    <location>
        <begin position="77"/>
        <end position="196"/>
    </location>
</feature>
<gene>
    <name evidence="6" type="ORF">LR394_18795</name>
</gene>
<dbReference type="PRINTS" id="PR01021">
    <property type="entry name" value="OMPADOMAIN"/>
</dbReference>
<evidence type="ECO:0000313" key="6">
    <source>
        <dbReference type="EMBL" id="MCD5312960.1"/>
    </source>
</evidence>
<name>A0A9X1NFK7_9ACTN</name>
<dbReference type="SUPFAM" id="SSF103088">
    <property type="entry name" value="OmpA-like"/>
    <property type="match status" value="1"/>
</dbReference>
<evidence type="ECO:0000259" key="5">
    <source>
        <dbReference type="PROSITE" id="PS51123"/>
    </source>
</evidence>